<evidence type="ECO:0000313" key="2">
    <source>
        <dbReference type="Proteomes" id="UP000075615"/>
    </source>
</evidence>
<gene>
    <name evidence="1" type="ORF">AWN68_11040</name>
</gene>
<accession>A0A150X3A6</accession>
<comment type="caution">
    <text evidence="1">The sequence shown here is derived from an EMBL/GenBank/DDBJ whole genome shotgun (WGS) entry which is preliminary data.</text>
</comment>
<proteinExistence type="predicted"/>
<dbReference type="OrthoDB" id="982123at2"/>
<dbReference type="AlphaFoldDB" id="A0A150X3A6"/>
<name>A0A150X3A6_9BACT</name>
<sequence length="92" mass="10604">MFSQSTLYFGTMDGHHKISISGVVFYVENECKNLLLNHLKFMHRNNTLQSENQFESGEERVAEILLEELKGGKDVVTCKELEAVINRTRNSR</sequence>
<reference evidence="1 2" key="1">
    <citation type="submission" date="2016-01" db="EMBL/GenBank/DDBJ databases">
        <title>Genome sequencing of Roseivirga echinicomitans KMM 6058.</title>
        <authorList>
            <person name="Selvaratnam C."/>
            <person name="Thevarajoo S."/>
            <person name="Goh K.M."/>
            <person name="Ee R."/>
            <person name="Chan K.-G."/>
            <person name="Chong C.S."/>
        </authorList>
    </citation>
    <scope>NUCLEOTIDE SEQUENCE [LARGE SCALE GENOMIC DNA]</scope>
    <source>
        <strain evidence="1 2">KMM 6058</strain>
    </source>
</reference>
<dbReference type="Proteomes" id="UP000075615">
    <property type="component" value="Unassembled WGS sequence"/>
</dbReference>
<dbReference type="EMBL" id="LRDB01000050">
    <property type="protein sequence ID" value="KYG73209.1"/>
    <property type="molecule type" value="Genomic_DNA"/>
</dbReference>
<organism evidence="1 2">
    <name type="scientific">Roseivirga echinicomitans</name>
    <dbReference type="NCBI Taxonomy" id="296218"/>
    <lineage>
        <taxon>Bacteria</taxon>
        <taxon>Pseudomonadati</taxon>
        <taxon>Bacteroidota</taxon>
        <taxon>Cytophagia</taxon>
        <taxon>Cytophagales</taxon>
        <taxon>Roseivirgaceae</taxon>
        <taxon>Roseivirga</taxon>
    </lineage>
</organism>
<evidence type="ECO:0000313" key="1">
    <source>
        <dbReference type="EMBL" id="KYG73209.1"/>
    </source>
</evidence>
<keyword evidence="2" id="KW-1185">Reference proteome</keyword>
<dbReference type="STRING" id="296218.AWN68_11040"/>
<protein>
    <submittedName>
        <fullName evidence="1">Uncharacterized protein</fullName>
    </submittedName>
</protein>
<dbReference type="RefSeq" id="WP_068418441.1">
    <property type="nucleotide sequence ID" value="NZ_LRDB01000050.1"/>
</dbReference>